<dbReference type="EMBL" id="CATNWA010015634">
    <property type="protein sequence ID" value="CAI9585304.1"/>
    <property type="molecule type" value="Genomic_DNA"/>
</dbReference>
<proteinExistence type="predicted"/>
<name>A0ABN9EM70_9NEOB</name>
<evidence type="ECO:0000256" key="1">
    <source>
        <dbReference type="SAM" id="MobiDB-lite"/>
    </source>
</evidence>
<protein>
    <submittedName>
        <fullName evidence="2">Uncharacterized protein</fullName>
    </submittedName>
</protein>
<keyword evidence="3" id="KW-1185">Reference proteome</keyword>
<accession>A0ABN9EM70</accession>
<sequence>MYIAPPLLPFSHAQLSDSSNHRSLQGVSPSPSPSQVLHQVYRTTFLQSSTGVLAPPTPSKSCNSSHRLLPFTLAQVVGFSHSILHRCNMAPPLQSCTSPVPTPPHSQSCTGVPAQTHPSSLARSRGTIISLARCIGSLPFSLAQV</sequence>
<evidence type="ECO:0000313" key="3">
    <source>
        <dbReference type="Proteomes" id="UP001162483"/>
    </source>
</evidence>
<organism evidence="2 3">
    <name type="scientific">Staurois parvus</name>
    <dbReference type="NCBI Taxonomy" id="386267"/>
    <lineage>
        <taxon>Eukaryota</taxon>
        <taxon>Metazoa</taxon>
        <taxon>Chordata</taxon>
        <taxon>Craniata</taxon>
        <taxon>Vertebrata</taxon>
        <taxon>Euteleostomi</taxon>
        <taxon>Amphibia</taxon>
        <taxon>Batrachia</taxon>
        <taxon>Anura</taxon>
        <taxon>Neobatrachia</taxon>
        <taxon>Ranoidea</taxon>
        <taxon>Ranidae</taxon>
        <taxon>Staurois</taxon>
    </lineage>
</organism>
<reference evidence="2" key="1">
    <citation type="submission" date="2023-05" db="EMBL/GenBank/DDBJ databases">
        <authorList>
            <person name="Stuckert A."/>
        </authorList>
    </citation>
    <scope>NUCLEOTIDE SEQUENCE</scope>
</reference>
<feature type="region of interest" description="Disordered" evidence="1">
    <location>
        <begin position="14"/>
        <end position="34"/>
    </location>
</feature>
<comment type="caution">
    <text evidence="2">The sequence shown here is derived from an EMBL/GenBank/DDBJ whole genome shotgun (WGS) entry which is preliminary data.</text>
</comment>
<feature type="compositionally biased region" description="Polar residues" evidence="1">
    <location>
        <begin position="14"/>
        <end position="27"/>
    </location>
</feature>
<dbReference type="Proteomes" id="UP001162483">
    <property type="component" value="Unassembled WGS sequence"/>
</dbReference>
<evidence type="ECO:0000313" key="2">
    <source>
        <dbReference type="EMBL" id="CAI9585304.1"/>
    </source>
</evidence>
<gene>
    <name evidence="2" type="ORF">SPARVUS_LOCUS10158350</name>
</gene>